<dbReference type="EMBL" id="BART01020155">
    <property type="protein sequence ID" value="GAH00768.1"/>
    <property type="molecule type" value="Genomic_DNA"/>
</dbReference>
<protein>
    <submittedName>
        <fullName evidence="1">Uncharacterized protein</fullName>
    </submittedName>
</protein>
<reference evidence="1" key="1">
    <citation type="journal article" date="2014" name="Front. Microbiol.">
        <title>High frequency of phylogenetically diverse reductive dehalogenase-homologous genes in deep subseafloor sedimentary metagenomes.</title>
        <authorList>
            <person name="Kawai M."/>
            <person name="Futagami T."/>
            <person name="Toyoda A."/>
            <person name="Takaki Y."/>
            <person name="Nishi S."/>
            <person name="Hori S."/>
            <person name="Arai W."/>
            <person name="Tsubouchi T."/>
            <person name="Morono Y."/>
            <person name="Uchiyama I."/>
            <person name="Ito T."/>
            <person name="Fujiyama A."/>
            <person name="Inagaki F."/>
            <person name="Takami H."/>
        </authorList>
    </citation>
    <scope>NUCLEOTIDE SEQUENCE</scope>
    <source>
        <strain evidence="1">Expedition CK06-06</strain>
    </source>
</reference>
<organism evidence="1">
    <name type="scientific">marine sediment metagenome</name>
    <dbReference type="NCBI Taxonomy" id="412755"/>
    <lineage>
        <taxon>unclassified sequences</taxon>
        <taxon>metagenomes</taxon>
        <taxon>ecological metagenomes</taxon>
    </lineage>
</organism>
<proteinExistence type="predicted"/>
<name>X1DWK2_9ZZZZ</name>
<gene>
    <name evidence="1" type="ORF">S01H4_37505</name>
</gene>
<dbReference type="AlphaFoldDB" id="X1DWK2"/>
<sequence length="46" mass="5771">MKDQIEKIFILIKSMIIQWENEFRKLEAQIDYIEINLREHMSKKEF</sequence>
<comment type="caution">
    <text evidence="1">The sequence shown here is derived from an EMBL/GenBank/DDBJ whole genome shotgun (WGS) entry which is preliminary data.</text>
</comment>
<accession>X1DWK2</accession>
<evidence type="ECO:0000313" key="1">
    <source>
        <dbReference type="EMBL" id="GAH00768.1"/>
    </source>
</evidence>